<dbReference type="GO" id="GO:2000636">
    <property type="term" value="P:positive regulation of primary miRNA processing"/>
    <property type="evidence" value="ECO:0007669"/>
    <property type="project" value="TreeGrafter"/>
</dbReference>
<dbReference type="GO" id="GO:0080188">
    <property type="term" value="P:gene silencing by siRNA-directed DNA methylation"/>
    <property type="evidence" value="ECO:0007669"/>
    <property type="project" value="TreeGrafter"/>
</dbReference>
<accession>A0AAW1WY30</accession>
<keyword evidence="4" id="KW-0508">mRNA splicing</keyword>
<keyword evidence="3" id="KW-0677">Repeat</keyword>
<dbReference type="Proteomes" id="UP001457282">
    <property type="component" value="Unassembled WGS sequence"/>
</dbReference>
<evidence type="ECO:0000256" key="1">
    <source>
        <dbReference type="ARBA" id="ARBA00004123"/>
    </source>
</evidence>
<reference evidence="8 9" key="1">
    <citation type="journal article" date="2023" name="G3 (Bethesda)">
        <title>A chromosome-length genome assembly and annotation of blackberry (Rubus argutus, cv. 'Hillquist').</title>
        <authorList>
            <person name="Bruna T."/>
            <person name="Aryal R."/>
            <person name="Dudchenko O."/>
            <person name="Sargent D.J."/>
            <person name="Mead D."/>
            <person name="Buti M."/>
            <person name="Cavallini A."/>
            <person name="Hytonen T."/>
            <person name="Andres J."/>
            <person name="Pham M."/>
            <person name="Weisz D."/>
            <person name="Mascagni F."/>
            <person name="Usai G."/>
            <person name="Natali L."/>
            <person name="Bassil N."/>
            <person name="Fernandez G.E."/>
            <person name="Lomsadze A."/>
            <person name="Armour M."/>
            <person name="Olukolu B."/>
            <person name="Poorten T."/>
            <person name="Britton C."/>
            <person name="Davik J."/>
            <person name="Ashrafi H."/>
            <person name="Aiden E.L."/>
            <person name="Borodovsky M."/>
            <person name="Worthington M."/>
        </authorList>
    </citation>
    <scope>NUCLEOTIDE SEQUENCE [LARGE SCALE GENOMIC DNA]</scope>
    <source>
        <strain evidence="8">PI 553951</strain>
    </source>
</reference>
<gene>
    <name evidence="8" type="ORF">M0R45_026765</name>
</gene>
<dbReference type="SMART" id="SM00028">
    <property type="entry name" value="TPR"/>
    <property type="match status" value="4"/>
</dbReference>
<evidence type="ECO:0000256" key="3">
    <source>
        <dbReference type="ARBA" id="ARBA00022737"/>
    </source>
</evidence>
<dbReference type="EMBL" id="JBEDUW010000005">
    <property type="protein sequence ID" value="KAK9929675.1"/>
    <property type="molecule type" value="Genomic_DNA"/>
</dbReference>
<sequence length="993" mass="112591">MVFIASPNHKTLTLNLNPKTTTLRTLRNQIEQNSIMPITHQRLFISQSLQLSTQDDSTLLSDLGIGPLSTLTLHTPYFGGTQPHRYAFLTAKPPPNYVAGLGRGATGFTTRSDIGPARSNPPPIGAGVGREKPEEEEEDQGYDENQRFDEFEGNDMGLFASAEYDEDDDKADAVYAAIDERMKSRRKDRKEALKKEEEDKFHASNLNYPELFAGLKRKLHTLSDQEWESLTEIGDYSWKNRKRGKFESFVPVPDTLLEKARQEQQHVASVNPRNTDLTALGEGKGTVMKLKLDRLSDSVSGLTSVDANGYLTDLRSMNMNITSSSDISDIKKSRTLFRSLRESNPKHPHGWIASARLEEVAGKLKEARKIIEQGCHECPKSEDVWLEACRLVSPCEAKAVAAMGVKQIPNSVNLWMKAAHLEHDKLAKMRVLRKALDRSDENLRSVRLWKAVTELCDDEDTRVTLYRAVEVCPWELQFWTGLARLETYEAAKKILNNAREHHPKERAIWVEAAKLEEAKGNMSMVGKLIERGIKLLQGQGLVIDRETWMKDAENVERAGHVATCHAIIQNTVGLGVEEEDRKRTWRADADECMKRGSIETARAIYAHALTVFLTKKSIWREAAMFEKSHGTKESLDALLRRAVKYLPQVEYFWLMAAKENWLAGDVHAARVILEEACKFIPNSEGILLAAFKLEFENHELERARMLLGKARARVDTGRVWMKSAIFERELGNSDEEKKFLEEGLMHFPSFFKLWLMLGQLEERLNEFKKAKAAYDSGLKHCSNCIPLWLSLANLEEKINGLSKARAVLTTARKKNSRNPELWLASVQAELRRGNKKEAETLMAKALQECPNSGILWAASIEMVPSPQRKTKCRDACKNCGDKDPHVKVAWAKLLWHERKIDKTRNMLNEAVTIAPDIGDFWTIYYKFELQNGTEENQKDVLKRCVSAQPKHGEKWQSISKAVENSHQPTEALLKRAVVALRKEESAATAKNEQ</sequence>
<dbReference type="InterPro" id="IPR019734">
    <property type="entry name" value="TPR_rpt"/>
</dbReference>
<evidence type="ECO:0000256" key="4">
    <source>
        <dbReference type="ARBA" id="ARBA00023187"/>
    </source>
</evidence>
<keyword evidence="9" id="KW-1185">Reference proteome</keyword>
<organism evidence="8 9">
    <name type="scientific">Rubus argutus</name>
    <name type="common">Southern blackberry</name>
    <dbReference type="NCBI Taxonomy" id="59490"/>
    <lineage>
        <taxon>Eukaryota</taxon>
        <taxon>Viridiplantae</taxon>
        <taxon>Streptophyta</taxon>
        <taxon>Embryophyta</taxon>
        <taxon>Tracheophyta</taxon>
        <taxon>Spermatophyta</taxon>
        <taxon>Magnoliopsida</taxon>
        <taxon>eudicotyledons</taxon>
        <taxon>Gunneridae</taxon>
        <taxon>Pentapetalae</taxon>
        <taxon>rosids</taxon>
        <taxon>fabids</taxon>
        <taxon>Rosales</taxon>
        <taxon>Rosaceae</taxon>
        <taxon>Rosoideae</taxon>
        <taxon>Rosoideae incertae sedis</taxon>
        <taxon>Rubus</taxon>
    </lineage>
</organism>
<dbReference type="InterPro" id="IPR003107">
    <property type="entry name" value="HAT"/>
</dbReference>
<feature type="domain" description="Ubiquitin-like" evidence="7">
    <location>
        <begin position="20"/>
        <end position="80"/>
    </location>
</feature>
<proteinExistence type="predicted"/>
<dbReference type="InterPro" id="IPR011990">
    <property type="entry name" value="TPR-like_helical_dom_sf"/>
</dbReference>
<evidence type="ECO:0000256" key="2">
    <source>
        <dbReference type="ARBA" id="ARBA00022664"/>
    </source>
</evidence>
<feature type="region of interest" description="Disordered" evidence="6">
    <location>
        <begin position="109"/>
        <end position="147"/>
    </location>
</feature>
<dbReference type="FunFam" id="1.25.40.10:FF:000256">
    <property type="entry name" value="Probable pre-mRNA splicing factor prp1"/>
    <property type="match status" value="1"/>
</dbReference>
<comment type="subcellular location">
    <subcellularLocation>
        <location evidence="1">Nucleus</location>
    </subcellularLocation>
</comment>
<dbReference type="SUPFAM" id="SSF54236">
    <property type="entry name" value="Ubiquitin-like"/>
    <property type="match status" value="1"/>
</dbReference>
<dbReference type="AlphaFoldDB" id="A0AAW1WY30"/>
<evidence type="ECO:0000313" key="9">
    <source>
        <dbReference type="Proteomes" id="UP001457282"/>
    </source>
</evidence>
<name>A0AAW1WY30_RUBAR</name>
<evidence type="ECO:0000313" key="8">
    <source>
        <dbReference type="EMBL" id="KAK9929675.1"/>
    </source>
</evidence>
<evidence type="ECO:0000256" key="6">
    <source>
        <dbReference type="SAM" id="MobiDB-lite"/>
    </source>
</evidence>
<dbReference type="SMART" id="SM00386">
    <property type="entry name" value="HAT"/>
    <property type="match status" value="12"/>
</dbReference>
<dbReference type="SUPFAM" id="SSF48452">
    <property type="entry name" value="TPR-like"/>
    <property type="match status" value="4"/>
</dbReference>
<comment type="caution">
    <text evidence="8">The sequence shown here is derived from an EMBL/GenBank/DDBJ whole genome shotgun (WGS) entry which is preliminary data.</text>
</comment>
<dbReference type="PROSITE" id="PS50053">
    <property type="entry name" value="UBIQUITIN_2"/>
    <property type="match status" value="1"/>
</dbReference>
<dbReference type="GO" id="GO:0071013">
    <property type="term" value="C:catalytic step 2 spliceosome"/>
    <property type="evidence" value="ECO:0007669"/>
    <property type="project" value="TreeGrafter"/>
</dbReference>
<dbReference type="Gene3D" id="3.10.20.90">
    <property type="entry name" value="Phosphatidylinositol 3-kinase Catalytic Subunit, Chain A, domain 1"/>
    <property type="match status" value="1"/>
</dbReference>
<keyword evidence="2" id="KW-0507">mRNA processing</keyword>
<dbReference type="Pfam" id="PF06424">
    <property type="entry name" value="PRP1_N"/>
    <property type="match status" value="1"/>
</dbReference>
<dbReference type="Gene3D" id="1.25.40.10">
    <property type="entry name" value="Tetratricopeptide repeat domain"/>
    <property type="match status" value="3"/>
</dbReference>
<dbReference type="InterPro" id="IPR000626">
    <property type="entry name" value="Ubiquitin-like_dom"/>
</dbReference>
<evidence type="ECO:0000259" key="7">
    <source>
        <dbReference type="PROSITE" id="PS50053"/>
    </source>
</evidence>
<evidence type="ECO:0000256" key="5">
    <source>
        <dbReference type="ARBA" id="ARBA00023242"/>
    </source>
</evidence>
<dbReference type="GO" id="GO:0000244">
    <property type="term" value="P:spliceosomal tri-snRNP complex assembly"/>
    <property type="evidence" value="ECO:0007669"/>
    <property type="project" value="TreeGrafter"/>
</dbReference>
<dbReference type="GO" id="GO:0046540">
    <property type="term" value="C:U4/U6 x U5 tri-snRNP complex"/>
    <property type="evidence" value="ECO:0007669"/>
    <property type="project" value="TreeGrafter"/>
</dbReference>
<dbReference type="InterPro" id="IPR045075">
    <property type="entry name" value="Syf1-like"/>
</dbReference>
<dbReference type="FunFam" id="1.25.40.10:FF:000649">
    <property type="entry name" value="mRNA splicing factor (Prp1/Zer1), putative"/>
    <property type="match status" value="1"/>
</dbReference>
<dbReference type="Pfam" id="PF13428">
    <property type="entry name" value="TPR_14"/>
    <property type="match status" value="3"/>
</dbReference>
<protein>
    <recommendedName>
        <fullName evidence="7">Ubiquitin-like domain-containing protein</fullName>
    </recommendedName>
</protein>
<dbReference type="PANTHER" id="PTHR11246:SF1">
    <property type="entry name" value="PRE-MRNA-PROCESSING FACTOR 6"/>
    <property type="match status" value="1"/>
</dbReference>
<dbReference type="InterPro" id="IPR029071">
    <property type="entry name" value="Ubiquitin-like_domsf"/>
</dbReference>
<dbReference type="InterPro" id="IPR010491">
    <property type="entry name" value="PRP1_N"/>
</dbReference>
<dbReference type="PANTHER" id="PTHR11246">
    <property type="entry name" value="PRE-MRNA SPLICING FACTOR"/>
    <property type="match status" value="1"/>
</dbReference>
<keyword evidence="5" id="KW-0539">Nucleus</keyword>